<evidence type="ECO:0008006" key="4">
    <source>
        <dbReference type="Google" id="ProtNLM"/>
    </source>
</evidence>
<name>A0ABW5U1Z9_9RHOB</name>
<reference evidence="3" key="1">
    <citation type="journal article" date="2019" name="Int. J. Syst. Evol. Microbiol.">
        <title>The Global Catalogue of Microorganisms (GCM) 10K type strain sequencing project: providing services to taxonomists for standard genome sequencing and annotation.</title>
        <authorList>
            <consortium name="The Broad Institute Genomics Platform"/>
            <consortium name="The Broad Institute Genome Sequencing Center for Infectious Disease"/>
            <person name="Wu L."/>
            <person name="Ma J."/>
        </authorList>
    </citation>
    <scope>NUCLEOTIDE SEQUENCE [LARGE SCALE GENOMIC DNA]</scope>
    <source>
        <strain evidence="3">TISTR 2562</strain>
    </source>
</reference>
<protein>
    <recommendedName>
        <fullName evidence="4">DUF3618 domain-containing protein</fullName>
    </recommendedName>
</protein>
<dbReference type="EMBL" id="JBHUMP010000005">
    <property type="protein sequence ID" value="MFD2739477.1"/>
    <property type="molecule type" value="Genomic_DNA"/>
</dbReference>
<evidence type="ECO:0000313" key="3">
    <source>
        <dbReference type="Proteomes" id="UP001597474"/>
    </source>
</evidence>
<dbReference type="Proteomes" id="UP001597474">
    <property type="component" value="Unassembled WGS sequence"/>
</dbReference>
<dbReference type="RefSeq" id="WP_386373137.1">
    <property type="nucleotide sequence ID" value="NZ_JBHUMP010000005.1"/>
</dbReference>
<feature type="region of interest" description="Disordered" evidence="1">
    <location>
        <begin position="1"/>
        <end position="67"/>
    </location>
</feature>
<feature type="region of interest" description="Disordered" evidence="1">
    <location>
        <begin position="146"/>
        <end position="199"/>
    </location>
</feature>
<keyword evidence="3" id="KW-1185">Reference proteome</keyword>
<sequence>MTRQNDPSKEENTAPGQSTGDDLKSRARESVSAASERIRSGVGDLAESVSSSAAEYAEEARDSAAQEVRSTAAALRKAADELRRGTPQERGISLIADNLADVADRMRDKELDEMVGDLTHFARREPLLFLGGGVLLGFVAARFAKASQSPQDASQGATADVSARDPASQPHSATSGLPRRSGEHRPFASTDDSAMEEDQ</sequence>
<accession>A0ABW5U1Z9</accession>
<comment type="caution">
    <text evidence="2">The sequence shown here is derived from an EMBL/GenBank/DDBJ whole genome shotgun (WGS) entry which is preliminary data.</text>
</comment>
<proteinExistence type="predicted"/>
<feature type="compositionally biased region" description="Low complexity" evidence="1">
    <location>
        <begin position="46"/>
        <end position="55"/>
    </location>
</feature>
<evidence type="ECO:0000256" key="1">
    <source>
        <dbReference type="SAM" id="MobiDB-lite"/>
    </source>
</evidence>
<gene>
    <name evidence="2" type="ORF">ACFSUD_07860</name>
</gene>
<feature type="compositionally biased region" description="Basic and acidic residues" evidence="1">
    <location>
        <begin position="1"/>
        <end position="12"/>
    </location>
</feature>
<evidence type="ECO:0000313" key="2">
    <source>
        <dbReference type="EMBL" id="MFD2739477.1"/>
    </source>
</evidence>
<feature type="compositionally biased region" description="Polar residues" evidence="1">
    <location>
        <begin position="146"/>
        <end position="157"/>
    </location>
</feature>
<organism evidence="2 3">
    <name type="scientific">Sulfitobacter aestuarii</name>
    <dbReference type="NCBI Taxonomy" id="2161676"/>
    <lineage>
        <taxon>Bacteria</taxon>
        <taxon>Pseudomonadati</taxon>
        <taxon>Pseudomonadota</taxon>
        <taxon>Alphaproteobacteria</taxon>
        <taxon>Rhodobacterales</taxon>
        <taxon>Roseobacteraceae</taxon>
        <taxon>Sulfitobacter</taxon>
    </lineage>
</organism>